<protein>
    <submittedName>
        <fullName evidence="8">Protein phosphatase 1K, mitochondrial-like</fullName>
    </submittedName>
</protein>
<evidence type="ECO:0000256" key="2">
    <source>
        <dbReference type="ARBA" id="ARBA00022801"/>
    </source>
</evidence>
<name>A0ABM0GTP2_SACKO</name>
<dbReference type="InterPro" id="IPR015655">
    <property type="entry name" value="PP2C"/>
</dbReference>
<keyword evidence="1" id="KW-0479">Metal-binding</keyword>
<evidence type="ECO:0000256" key="4">
    <source>
        <dbReference type="RuleBase" id="RU003465"/>
    </source>
</evidence>
<keyword evidence="2 4" id="KW-0378">Hydrolase</keyword>
<dbReference type="SMART" id="SM00332">
    <property type="entry name" value="PP2Cc"/>
    <property type="match status" value="1"/>
</dbReference>
<keyword evidence="7" id="KW-1185">Reference proteome</keyword>
<dbReference type="SUPFAM" id="SSF81606">
    <property type="entry name" value="PP2C-like"/>
    <property type="match status" value="1"/>
</dbReference>
<evidence type="ECO:0000256" key="1">
    <source>
        <dbReference type="ARBA" id="ARBA00022723"/>
    </source>
</evidence>
<dbReference type="GeneID" id="100373073"/>
<organism evidence="7 8">
    <name type="scientific">Saccoglossus kowalevskii</name>
    <name type="common">Acorn worm</name>
    <dbReference type="NCBI Taxonomy" id="10224"/>
    <lineage>
        <taxon>Eukaryota</taxon>
        <taxon>Metazoa</taxon>
        <taxon>Hemichordata</taxon>
        <taxon>Enteropneusta</taxon>
        <taxon>Harrimaniidae</taxon>
        <taxon>Saccoglossus</taxon>
    </lineage>
</organism>
<dbReference type="PANTHER" id="PTHR47992">
    <property type="entry name" value="PROTEIN PHOSPHATASE"/>
    <property type="match status" value="1"/>
</dbReference>
<dbReference type="PROSITE" id="PS01032">
    <property type="entry name" value="PPM_1"/>
    <property type="match status" value="1"/>
</dbReference>
<sequence length="358" mass="40416">MLKTTRLVLHGRNQSVLHIHKKAAAPSTSQQTRWRSSQGKTRNRRGVNFDTFGTWDNRINAPIMIQQSIKHGKIIPKVSIDDVGHASLTGRRKVNEDRICIKELTGPDLLYFAVFDGHAGSLIADYASVYLEHFIRFWLDQEKDLQSVLKHSFIDFNNVLTRHMHFEYEEPEFYFMGSTATVCLLRDGIELVVASVGDSRAILCRKGVAKRLTKDHEPEDPDEAERIKANKGFISWNSLGTPLVNGSLTMTRSFGDLPLKRYGVIAEPETTSLEVRHNRDSFLVLSTDGVNFVMNDQELCEAVNRAPDPSEAALRVADQALQYGSDDNCTAIVVPFGQWGKFKSTAMGYSRNFFSNRF</sequence>
<dbReference type="Pfam" id="PF00481">
    <property type="entry name" value="PP2C"/>
    <property type="match status" value="1"/>
</dbReference>
<feature type="compositionally biased region" description="Low complexity" evidence="5">
    <location>
        <begin position="27"/>
        <end position="38"/>
    </location>
</feature>
<feature type="domain" description="PPM-type phosphatase" evidence="6">
    <location>
        <begin position="82"/>
        <end position="336"/>
    </location>
</feature>
<dbReference type="InterPro" id="IPR000222">
    <property type="entry name" value="PP2C_BS"/>
</dbReference>
<dbReference type="RefSeq" id="XP_002737139.1">
    <property type="nucleotide sequence ID" value="XM_002737093.1"/>
</dbReference>
<dbReference type="CDD" id="cd00143">
    <property type="entry name" value="PP2Cc"/>
    <property type="match status" value="1"/>
</dbReference>
<evidence type="ECO:0000256" key="3">
    <source>
        <dbReference type="ARBA" id="ARBA00022912"/>
    </source>
</evidence>
<dbReference type="InterPro" id="IPR001932">
    <property type="entry name" value="PPM-type_phosphatase-like_dom"/>
</dbReference>
<proteinExistence type="inferred from homology"/>
<keyword evidence="3 4" id="KW-0904">Protein phosphatase</keyword>
<dbReference type="SMART" id="SM00331">
    <property type="entry name" value="PP2C_SIG"/>
    <property type="match status" value="1"/>
</dbReference>
<evidence type="ECO:0000256" key="5">
    <source>
        <dbReference type="SAM" id="MobiDB-lite"/>
    </source>
</evidence>
<dbReference type="PROSITE" id="PS51746">
    <property type="entry name" value="PPM_2"/>
    <property type="match status" value="1"/>
</dbReference>
<gene>
    <name evidence="8" type="primary">LOC100373073</name>
</gene>
<reference evidence="8" key="1">
    <citation type="submission" date="2025-08" db="UniProtKB">
        <authorList>
            <consortium name="RefSeq"/>
        </authorList>
    </citation>
    <scope>IDENTIFICATION</scope>
    <source>
        <tissue evidence="8">Testes</tissue>
    </source>
</reference>
<evidence type="ECO:0000259" key="6">
    <source>
        <dbReference type="PROSITE" id="PS51746"/>
    </source>
</evidence>
<dbReference type="InterPro" id="IPR036457">
    <property type="entry name" value="PPM-type-like_dom_sf"/>
</dbReference>
<dbReference type="Proteomes" id="UP000694865">
    <property type="component" value="Unplaced"/>
</dbReference>
<dbReference type="Gene3D" id="3.60.40.10">
    <property type="entry name" value="PPM-type phosphatase domain"/>
    <property type="match status" value="1"/>
</dbReference>
<accession>A0ABM0GTP2</accession>
<comment type="similarity">
    <text evidence="4">Belongs to the PP2C family.</text>
</comment>
<feature type="region of interest" description="Disordered" evidence="5">
    <location>
        <begin position="23"/>
        <end position="44"/>
    </location>
</feature>
<evidence type="ECO:0000313" key="8">
    <source>
        <dbReference type="RefSeq" id="XP_002737139.1"/>
    </source>
</evidence>
<evidence type="ECO:0000313" key="7">
    <source>
        <dbReference type="Proteomes" id="UP000694865"/>
    </source>
</evidence>